<dbReference type="RefSeq" id="WP_150938756.1">
    <property type="nucleotide sequence ID" value="NZ_WAAT01000042.1"/>
</dbReference>
<evidence type="ECO:0000256" key="1">
    <source>
        <dbReference type="SAM" id="SignalP"/>
    </source>
</evidence>
<evidence type="ECO:0000313" key="3">
    <source>
        <dbReference type="Proteomes" id="UP000441333"/>
    </source>
</evidence>
<protein>
    <recommendedName>
        <fullName evidence="4">DUF3157 family protein</fullName>
    </recommendedName>
</protein>
<gene>
    <name evidence="2" type="ORF">F6U93_08370</name>
</gene>
<feature type="chain" id="PRO_5027094271" description="DUF3157 family protein" evidence="1">
    <location>
        <begin position="24"/>
        <end position="126"/>
    </location>
</feature>
<reference evidence="2 3" key="1">
    <citation type="submission" date="2019-09" db="EMBL/GenBank/DDBJ databases">
        <authorList>
            <person name="Cao W.R."/>
        </authorList>
    </citation>
    <scope>NUCLEOTIDE SEQUENCE [LARGE SCALE GENOMIC DNA]</scope>
    <source>
        <strain evidence="2 3">B1N29</strain>
    </source>
</reference>
<keyword evidence="1" id="KW-0732">Signal</keyword>
<accession>A0A6N6MBJ3</accession>
<feature type="signal peptide" evidence="1">
    <location>
        <begin position="1"/>
        <end position="23"/>
    </location>
</feature>
<name>A0A6N6MBJ3_9FLAO</name>
<sequence>MKKTLFILSLLISTIGYSQNISAITQDGKTVTLKPNKTWVYADSEQAVTDNKGCDLGPNFKEGKVNKKLLKHVMVDMSCKEDEIIFISSSTGMGRGLYSLCVKGKPMKYKKIGTVFMKADEDPFEK</sequence>
<comment type="caution">
    <text evidence="2">The sequence shown here is derived from an EMBL/GenBank/DDBJ whole genome shotgun (WGS) entry which is preliminary data.</text>
</comment>
<dbReference type="AlphaFoldDB" id="A0A6N6MBJ3"/>
<evidence type="ECO:0000313" key="2">
    <source>
        <dbReference type="EMBL" id="KAB1067946.1"/>
    </source>
</evidence>
<dbReference type="Proteomes" id="UP000441333">
    <property type="component" value="Unassembled WGS sequence"/>
</dbReference>
<evidence type="ECO:0008006" key="4">
    <source>
        <dbReference type="Google" id="ProtNLM"/>
    </source>
</evidence>
<keyword evidence="3" id="KW-1185">Reference proteome</keyword>
<dbReference type="EMBL" id="WAAT01000042">
    <property type="protein sequence ID" value="KAB1067946.1"/>
    <property type="molecule type" value="Genomic_DNA"/>
</dbReference>
<proteinExistence type="predicted"/>
<organism evidence="2 3">
    <name type="scientific">Pseudotamlana haliotis</name>
    <dbReference type="NCBI Taxonomy" id="2614804"/>
    <lineage>
        <taxon>Bacteria</taxon>
        <taxon>Pseudomonadati</taxon>
        <taxon>Bacteroidota</taxon>
        <taxon>Flavobacteriia</taxon>
        <taxon>Flavobacteriales</taxon>
        <taxon>Flavobacteriaceae</taxon>
        <taxon>Pseudotamlana</taxon>
    </lineage>
</organism>